<protein>
    <submittedName>
        <fullName evidence="3">Trehalose utilization</fullName>
    </submittedName>
</protein>
<dbReference type="AlphaFoldDB" id="A0A517SXV6"/>
<organism evidence="3 4">
    <name type="scientific">Stieleria bergensis</name>
    <dbReference type="NCBI Taxonomy" id="2528025"/>
    <lineage>
        <taxon>Bacteria</taxon>
        <taxon>Pseudomonadati</taxon>
        <taxon>Planctomycetota</taxon>
        <taxon>Planctomycetia</taxon>
        <taxon>Pirellulales</taxon>
        <taxon>Pirellulaceae</taxon>
        <taxon>Stieleria</taxon>
    </lineage>
</organism>
<feature type="signal peptide" evidence="1">
    <location>
        <begin position="1"/>
        <end position="27"/>
    </location>
</feature>
<gene>
    <name evidence="3" type="ORF">SV7mr_34000</name>
</gene>
<dbReference type="RefSeq" id="WP_145274205.1">
    <property type="nucleotide sequence ID" value="NZ_CP036272.1"/>
</dbReference>
<keyword evidence="4" id="KW-1185">Reference proteome</keyword>
<evidence type="ECO:0000256" key="1">
    <source>
        <dbReference type="SAM" id="SignalP"/>
    </source>
</evidence>
<feature type="chain" id="PRO_5021702496" evidence="1">
    <location>
        <begin position="28"/>
        <end position="327"/>
    </location>
</feature>
<evidence type="ECO:0000259" key="2">
    <source>
        <dbReference type="Pfam" id="PF06283"/>
    </source>
</evidence>
<dbReference type="EMBL" id="CP036272">
    <property type="protein sequence ID" value="QDT60871.1"/>
    <property type="molecule type" value="Genomic_DNA"/>
</dbReference>
<name>A0A517SXV6_9BACT</name>
<evidence type="ECO:0000313" key="4">
    <source>
        <dbReference type="Proteomes" id="UP000315003"/>
    </source>
</evidence>
<dbReference type="SUPFAM" id="SSF52317">
    <property type="entry name" value="Class I glutamine amidotransferase-like"/>
    <property type="match status" value="1"/>
</dbReference>
<dbReference type="Proteomes" id="UP000315003">
    <property type="component" value="Chromosome"/>
</dbReference>
<dbReference type="PANTHER" id="PTHR40469">
    <property type="entry name" value="SECRETED GLYCOSYL HYDROLASE"/>
    <property type="match status" value="1"/>
</dbReference>
<reference evidence="3 4" key="1">
    <citation type="submission" date="2019-02" db="EMBL/GenBank/DDBJ databases">
        <title>Deep-cultivation of Planctomycetes and their phenomic and genomic characterization uncovers novel biology.</title>
        <authorList>
            <person name="Wiegand S."/>
            <person name="Jogler M."/>
            <person name="Boedeker C."/>
            <person name="Pinto D."/>
            <person name="Vollmers J."/>
            <person name="Rivas-Marin E."/>
            <person name="Kohn T."/>
            <person name="Peeters S.H."/>
            <person name="Heuer A."/>
            <person name="Rast P."/>
            <person name="Oberbeckmann S."/>
            <person name="Bunk B."/>
            <person name="Jeske O."/>
            <person name="Meyerdierks A."/>
            <person name="Storesund J.E."/>
            <person name="Kallscheuer N."/>
            <person name="Luecker S."/>
            <person name="Lage O.M."/>
            <person name="Pohl T."/>
            <person name="Merkel B.J."/>
            <person name="Hornburger P."/>
            <person name="Mueller R.-W."/>
            <person name="Bruemmer F."/>
            <person name="Labrenz M."/>
            <person name="Spormann A.M."/>
            <person name="Op den Camp H."/>
            <person name="Overmann J."/>
            <person name="Amann R."/>
            <person name="Jetten M.S.M."/>
            <person name="Mascher T."/>
            <person name="Medema M.H."/>
            <person name="Devos D.P."/>
            <person name="Kaster A.-K."/>
            <person name="Ovreas L."/>
            <person name="Rohde M."/>
            <person name="Galperin M.Y."/>
            <person name="Jogler C."/>
        </authorList>
    </citation>
    <scope>NUCLEOTIDE SEQUENCE [LARGE SCALE GENOMIC DNA]</scope>
    <source>
        <strain evidence="3 4">SV_7m_r</strain>
    </source>
</reference>
<dbReference type="OrthoDB" id="9785923at2"/>
<dbReference type="PANTHER" id="PTHR40469:SF2">
    <property type="entry name" value="GALACTOSE-BINDING DOMAIN-LIKE SUPERFAMILY PROTEIN"/>
    <property type="match status" value="1"/>
</dbReference>
<dbReference type="InterPro" id="IPR029062">
    <property type="entry name" value="Class_I_gatase-like"/>
</dbReference>
<accession>A0A517SXV6</accession>
<feature type="domain" description="ThuA-like" evidence="2">
    <location>
        <begin position="33"/>
        <end position="300"/>
    </location>
</feature>
<sequence precursor="true">MNRKTFLTAFVCALAVVTTVSASTASAAEKLKALIIDGQNNHSAWPQTTAMMKKYLTDTGKFDVDIARTKFTWNGRDLLKKYPAGDGVAREDLKSSKSDPGFKPDFSQYDVVVSNFGHGAAAWPEATQKALHEFVSGGGGFVVIHAADNSFGDWNEYNQMIGLGGWGGRNEAAGPYVFYNNDGKLVRDESKGRGGAHGPQHEFQIVVREPEHPIVKGLPMGWMHTKDELYQELRGPASNMNVLATAYADPKFRGTDRHEPMLMTIDYGKGRVYHTPMGHAAEAVACVGFITTFIRGTEWAATGQVTLTDVPSDFPSSSKSSSRQFDN</sequence>
<dbReference type="InterPro" id="IPR029010">
    <property type="entry name" value="ThuA-like"/>
</dbReference>
<dbReference type="Pfam" id="PF06283">
    <property type="entry name" value="ThuA"/>
    <property type="match status" value="1"/>
</dbReference>
<proteinExistence type="predicted"/>
<dbReference type="Gene3D" id="3.40.50.880">
    <property type="match status" value="1"/>
</dbReference>
<keyword evidence="1" id="KW-0732">Signal</keyword>
<evidence type="ECO:0000313" key="3">
    <source>
        <dbReference type="EMBL" id="QDT60871.1"/>
    </source>
</evidence>